<evidence type="ECO:0000256" key="3">
    <source>
        <dbReference type="ARBA" id="ARBA00022801"/>
    </source>
</evidence>
<dbReference type="GO" id="GO:0000338">
    <property type="term" value="P:protein deneddylation"/>
    <property type="evidence" value="ECO:0007669"/>
    <property type="project" value="TreeGrafter"/>
</dbReference>
<protein>
    <submittedName>
        <fullName evidence="7">Ulp1 protease family catalytic domain, papain-like cysteine peptidase superfamily</fullName>
    </submittedName>
</protein>
<proteinExistence type="inferred from homology"/>
<evidence type="ECO:0000313" key="7">
    <source>
        <dbReference type="EMBL" id="WQF90235.1"/>
    </source>
</evidence>
<dbReference type="EMBL" id="CP137315">
    <property type="protein sequence ID" value="WQF90235.1"/>
    <property type="molecule type" value="Genomic_DNA"/>
</dbReference>
<evidence type="ECO:0000256" key="4">
    <source>
        <dbReference type="ARBA" id="ARBA00022807"/>
    </source>
</evidence>
<keyword evidence="8" id="KW-1185">Reference proteome</keyword>
<gene>
    <name evidence="7" type="ORF">CDEST_15249</name>
</gene>
<dbReference type="InterPro" id="IPR003653">
    <property type="entry name" value="Peptidase_C48_C"/>
</dbReference>
<feature type="domain" description="Ubiquitin-like protease family profile" evidence="6">
    <location>
        <begin position="463"/>
        <end position="625"/>
    </location>
</feature>
<dbReference type="InterPro" id="IPR044613">
    <property type="entry name" value="Nep1/2-like"/>
</dbReference>
<keyword evidence="3" id="KW-0378">Hydrolase</keyword>
<dbReference type="RefSeq" id="XP_062787456.1">
    <property type="nucleotide sequence ID" value="XM_062931405.1"/>
</dbReference>
<dbReference type="PROSITE" id="PS50600">
    <property type="entry name" value="ULP_PROTEASE"/>
    <property type="match status" value="1"/>
</dbReference>
<evidence type="ECO:0000259" key="6">
    <source>
        <dbReference type="PROSITE" id="PS50600"/>
    </source>
</evidence>
<keyword evidence="4" id="KW-0788">Thiol protease</keyword>
<feature type="region of interest" description="Disordered" evidence="5">
    <location>
        <begin position="395"/>
        <end position="451"/>
    </location>
</feature>
<evidence type="ECO:0000256" key="2">
    <source>
        <dbReference type="ARBA" id="ARBA00022670"/>
    </source>
</evidence>
<sequence length="752" mass="81812">MNTASAEAPKPSESSPHCYQPGYAVVASSSSIIHRCIPLPQANAPPGPTALPRPPDSHERYADAINTVALPDSKHPLVQDLVCNIIEEDVATSNELARLVHTSIAGYPRTRHADVRVELALQLPKIQAARDCAVAALSADQKATLESQLKVQKRAMNAASRREKYISFLDATWNGRTAWLRSPYYKRSVPPGLNFVGCIRSITISALSIRLPLDSLWQPGGELYEATMKVSDPPTLNLRAAEDAKKAMDLRVDGMAPVADRGEDEQEQEDVEADKCGSADSPATGSLLLDDDQSIADSDQDSVEAPRDAGSLFSGGENSFEMSPLRDSNGDDDDDFPAFPSPIQNTDDAKETPRRPGDVLASLHHWDVAIRKLRRSSQQQSTVVAEEKRIVLASNNSAGEHKGKGTSPAPSPQHPLQDSSVVAGHPETDKVRKDEDATKGELLNSNDIPAPKADTTTIDHLAQELFTKIQQQLSQDAWLTDDVVDALIRVVVNYYTKPQPSHKVTVMYSLALDIESPTEPSFKLLRHLGLEPGIQSHSIYIPLHHKKGTPHWTLAILQADRTKVNITHLDSVPDQQRTKQARALLTALAPRVFPTQQLEFVDAACPRQNDGHSCGIHVAAMVRFLAASRPFPERFYIAVERKTLANMQVRDDEIRVRDAYISIEKQKSLHDAAGFLASIMAAAHKATTTGNETTVPDADGDTASTVRVAHRAELAVVANKISDTASLMLVGAGFRPVPLDESRAALTAAKAE</sequence>
<feature type="region of interest" description="Disordered" evidence="5">
    <location>
        <begin position="257"/>
        <end position="357"/>
    </location>
</feature>
<organism evidence="7 8">
    <name type="scientific">Colletotrichum destructivum</name>
    <dbReference type="NCBI Taxonomy" id="34406"/>
    <lineage>
        <taxon>Eukaryota</taxon>
        <taxon>Fungi</taxon>
        <taxon>Dikarya</taxon>
        <taxon>Ascomycota</taxon>
        <taxon>Pezizomycotina</taxon>
        <taxon>Sordariomycetes</taxon>
        <taxon>Hypocreomycetidae</taxon>
        <taxon>Glomerellales</taxon>
        <taxon>Glomerellaceae</taxon>
        <taxon>Colletotrichum</taxon>
        <taxon>Colletotrichum destructivum species complex</taxon>
    </lineage>
</organism>
<accession>A0AAX4J430</accession>
<dbReference type="KEGG" id="cdet:87951749"/>
<dbReference type="PANTHER" id="PTHR46468">
    <property type="entry name" value="SENTRIN-SPECIFIC PROTEASE 8"/>
    <property type="match status" value="1"/>
</dbReference>
<dbReference type="InterPro" id="IPR038765">
    <property type="entry name" value="Papain-like_cys_pep_sf"/>
</dbReference>
<dbReference type="SUPFAM" id="SSF54001">
    <property type="entry name" value="Cysteine proteinases"/>
    <property type="match status" value="1"/>
</dbReference>
<feature type="compositionally biased region" description="Basic and acidic residues" evidence="5">
    <location>
        <begin position="426"/>
        <end position="439"/>
    </location>
</feature>
<feature type="compositionally biased region" description="Acidic residues" evidence="5">
    <location>
        <begin position="289"/>
        <end position="302"/>
    </location>
</feature>
<feature type="compositionally biased region" description="Basic and acidic residues" evidence="5">
    <location>
        <begin position="347"/>
        <end position="357"/>
    </location>
</feature>
<comment type="similarity">
    <text evidence="1">Belongs to the peptidase C48 family.</text>
</comment>
<evidence type="ECO:0000313" key="8">
    <source>
        <dbReference type="Proteomes" id="UP001322277"/>
    </source>
</evidence>
<dbReference type="GO" id="GO:0008234">
    <property type="term" value="F:cysteine-type peptidase activity"/>
    <property type="evidence" value="ECO:0007669"/>
    <property type="project" value="UniProtKB-KW"/>
</dbReference>
<dbReference type="GO" id="GO:0019784">
    <property type="term" value="F:deNEDDylase activity"/>
    <property type="evidence" value="ECO:0007669"/>
    <property type="project" value="InterPro"/>
</dbReference>
<dbReference type="Proteomes" id="UP001322277">
    <property type="component" value="Chromosome 11"/>
</dbReference>
<dbReference type="GO" id="GO:0006508">
    <property type="term" value="P:proteolysis"/>
    <property type="evidence" value="ECO:0007669"/>
    <property type="project" value="UniProtKB-KW"/>
</dbReference>
<name>A0AAX4J430_9PEZI</name>
<dbReference type="AlphaFoldDB" id="A0AAX4J430"/>
<evidence type="ECO:0000256" key="1">
    <source>
        <dbReference type="ARBA" id="ARBA00005234"/>
    </source>
</evidence>
<dbReference type="PANTHER" id="PTHR46468:SF1">
    <property type="entry name" value="SENTRIN-SPECIFIC PROTEASE 8"/>
    <property type="match status" value="1"/>
</dbReference>
<dbReference type="GeneID" id="87951749"/>
<keyword evidence="2" id="KW-0645">Protease</keyword>
<evidence type="ECO:0000256" key="5">
    <source>
        <dbReference type="SAM" id="MobiDB-lite"/>
    </source>
</evidence>
<dbReference type="Gene3D" id="3.40.395.10">
    <property type="entry name" value="Adenoviral Proteinase, Chain A"/>
    <property type="match status" value="1"/>
</dbReference>
<reference evidence="8" key="1">
    <citation type="journal article" date="2023" name="bioRxiv">
        <title>Complete genome of the Medicago anthracnose fungus, Colletotrichum destructivum, reveals a mini-chromosome-like region within a core chromosome.</title>
        <authorList>
            <person name="Lapalu N."/>
            <person name="Simon A."/>
            <person name="Lu A."/>
            <person name="Plaumann P.-L."/>
            <person name="Amselem J."/>
            <person name="Pigne S."/>
            <person name="Auger A."/>
            <person name="Koch C."/>
            <person name="Dallery J.-F."/>
            <person name="O'Connell R.J."/>
        </authorList>
    </citation>
    <scope>NUCLEOTIDE SEQUENCE [LARGE SCALE GENOMIC DNA]</scope>
    <source>
        <strain evidence="8">CBS 520.97</strain>
    </source>
</reference>
<dbReference type="Pfam" id="PF02902">
    <property type="entry name" value="Peptidase_C48"/>
    <property type="match status" value="1"/>
</dbReference>
<feature type="compositionally biased region" description="Acidic residues" evidence="5">
    <location>
        <begin position="262"/>
        <end position="272"/>
    </location>
</feature>